<dbReference type="PANTHER" id="PTHR31672">
    <property type="entry name" value="BNACNNG10540D PROTEIN"/>
    <property type="match status" value="1"/>
</dbReference>
<organism evidence="2 3">
    <name type="scientific">Phaseolus vulgaris</name>
    <name type="common">Kidney bean</name>
    <name type="synonym">French bean</name>
    <dbReference type="NCBI Taxonomy" id="3885"/>
    <lineage>
        <taxon>Eukaryota</taxon>
        <taxon>Viridiplantae</taxon>
        <taxon>Streptophyta</taxon>
        <taxon>Embryophyta</taxon>
        <taxon>Tracheophyta</taxon>
        <taxon>Spermatophyta</taxon>
        <taxon>Magnoliopsida</taxon>
        <taxon>eudicotyledons</taxon>
        <taxon>Gunneridae</taxon>
        <taxon>Pentapetalae</taxon>
        <taxon>rosids</taxon>
        <taxon>fabids</taxon>
        <taxon>Fabales</taxon>
        <taxon>Fabaceae</taxon>
        <taxon>Papilionoideae</taxon>
        <taxon>50 kb inversion clade</taxon>
        <taxon>NPAAA clade</taxon>
        <taxon>indigoferoid/millettioid clade</taxon>
        <taxon>Phaseoleae</taxon>
        <taxon>Phaseolus</taxon>
    </lineage>
</organism>
<keyword evidence="3" id="KW-1185">Reference proteome</keyword>
<dbReference type="Pfam" id="PF08268">
    <property type="entry name" value="FBA_3"/>
    <property type="match status" value="1"/>
</dbReference>
<dbReference type="InterPro" id="IPR013187">
    <property type="entry name" value="F-box-assoc_dom_typ3"/>
</dbReference>
<gene>
    <name evidence="2" type="ORF">PHAVU_001G264800g</name>
</gene>
<evidence type="ECO:0000313" key="3">
    <source>
        <dbReference type="Proteomes" id="UP000000226"/>
    </source>
</evidence>
<dbReference type="OrthoDB" id="1433187at2759"/>
<dbReference type="SUPFAM" id="SSF81383">
    <property type="entry name" value="F-box domain"/>
    <property type="match status" value="1"/>
</dbReference>
<evidence type="ECO:0000259" key="1">
    <source>
        <dbReference type="Pfam" id="PF08268"/>
    </source>
</evidence>
<accession>V7D0A3</accession>
<dbReference type="AlphaFoldDB" id="V7D0A3"/>
<proteinExistence type="predicted"/>
<protein>
    <recommendedName>
        <fullName evidence="1">F-box associated beta-propeller type 3 domain-containing protein</fullName>
    </recommendedName>
</protein>
<dbReference type="InterPro" id="IPR050796">
    <property type="entry name" value="SCF_F-box_component"/>
</dbReference>
<dbReference type="PANTHER" id="PTHR31672:SF13">
    <property type="entry name" value="F-BOX PROTEIN CPR30-LIKE"/>
    <property type="match status" value="1"/>
</dbReference>
<evidence type="ECO:0000313" key="2">
    <source>
        <dbReference type="EMBL" id="ESW35789.1"/>
    </source>
</evidence>
<dbReference type="EMBL" id="CM002288">
    <property type="protein sequence ID" value="ESW35789.1"/>
    <property type="molecule type" value="Genomic_DNA"/>
</dbReference>
<reference evidence="3" key="1">
    <citation type="journal article" date="2014" name="Nat. Genet.">
        <title>A reference genome for common bean and genome-wide analysis of dual domestications.</title>
        <authorList>
            <person name="Schmutz J."/>
            <person name="McClean P.E."/>
            <person name="Mamidi S."/>
            <person name="Wu G.A."/>
            <person name="Cannon S.B."/>
            <person name="Grimwood J."/>
            <person name="Jenkins J."/>
            <person name="Shu S."/>
            <person name="Song Q."/>
            <person name="Chavarro C."/>
            <person name="Torres-Torres M."/>
            <person name="Geffroy V."/>
            <person name="Moghaddam S.M."/>
            <person name="Gao D."/>
            <person name="Abernathy B."/>
            <person name="Barry K."/>
            <person name="Blair M."/>
            <person name="Brick M.A."/>
            <person name="Chovatia M."/>
            <person name="Gepts P."/>
            <person name="Goodstein D.M."/>
            <person name="Gonzales M."/>
            <person name="Hellsten U."/>
            <person name="Hyten D.L."/>
            <person name="Jia G."/>
            <person name="Kelly J.D."/>
            <person name="Kudrna D."/>
            <person name="Lee R."/>
            <person name="Richard M.M."/>
            <person name="Miklas P.N."/>
            <person name="Osorno J.M."/>
            <person name="Rodrigues J."/>
            <person name="Thareau V."/>
            <person name="Urrea C.A."/>
            <person name="Wang M."/>
            <person name="Yu Y."/>
            <person name="Zhang M."/>
            <person name="Wing R.A."/>
            <person name="Cregan P.B."/>
            <person name="Rokhsar D.S."/>
            <person name="Jackson S.A."/>
        </authorList>
    </citation>
    <scope>NUCLEOTIDE SEQUENCE [LARGE SCALE GENOMIC DNA]</scope>
    <source>
        <strain evidence="3">cv. G19833</strain>
    </source>
</reference>
<dbReference type="Gramene" id="ESW35789">
    <property type="protein sequence ID" value="ESW35789"/>
    <property type="gene ID" value="PHAVU_001G264800g"/>
</dbReference>
<dbReference type="InterPro" id="IPR036047">
    <property type="entry name" value="F-box-like_dom_sf"/>
</dbReference>
<sequence length="391" mass="44768">MAMISSEIFPICSYLPAKSLYRFKAVNKGFYNLLEEGFFLMNHVHNSLKRDDTCFFIQLERPCNEEVRLHSLPSHQQGLGVSGEVLQFLSKSSQILASIKGLILCRATDKTPSEFYICNPATNSQLPISLSTDGEENLNARAHVMIMLLECYDEFDDYMVVHFETPTDWSSNYACKILKPREGLWKTMEKSFCAGGRNMKFNMPVHDNGVIHFILDCGSYITEGSPYFEPYIMSYNLKNGTSTMLKLSEPARKSSTDKKCDMSIFNWGKVSMASSSICLVRLKISTFKVEILEDYKTSMWRIIVKIKTQEIGLKEKYPIITGFTVMNGELLIFATEKYIYSCGLTGENYMKIEEICENKYKYYVSLTSYMDTLRPCGPGLHLYHVRILINV</sequence>
<dbReference type="Proteomes" id="UP000000226">
    <property type="component" value="Chromosome 1"/>
</dbReference>
<feature type="domain" description="F-box associated beta-propeller type 3" evidence="1">
    <location>
        <begin position="66"/>
        <end position="334"/>
    </location>
</feature>
<name>V7D0A3_PHAVU</name>